<proteinExistence type="predicted"/>
<evidence type="ECO:0000313" key="2">
    <source>
        <dbReference type="EMBL" id="KAJ9576226.1"/>
    </source>
</evidence>
<evidence type="ECO:0000313" key="3">
    <source>
        <dbReference type="Proteomes" id="UP001233999"/>
    </source>
</evidence>
<dbReference type="AlphaFoldDB" id="A0AAD7Z9H0"/>
<feature type="non-terminal residue" evidence="2">
    <location>
        <position position="1"/>
    </location>
</feature>
<evidence type="ECO:0000256" key="1">
    <source>
        <dbReference type="SAM" id="Phobius"/>
    </source>
</evidence>
<feature type="non-terminal residue" evidence="2">
    <location>
        <position position="86"/>
    </location>
</feature>
<dbReference type="Proteomes" id="UP001233999">
    <property type="component" value="Unassembled WGS sequence"/>
</dbReference>
<keyword evidence="1" id="KW-0812">Transmembrane</keyword>
<name>A0AAD7Z9H0_DIPPU</name>
<feature type="transmembrane region" description="Helical" evidence="1">
    <location>
        <begin position="15"/>
        <end position="32"/>
    </location>
</feature>
<comment type="caution">
    <text evidence="2">The sequence shown here is derived from an EMBL/GenBank/DDBJ whole genome shotgun (WGS) entry which is preliminary data.</text>
</comment>
<gene>
    <name evidence="2" type="ORF">L9F63_006888</name>
</gene>
<keyword evidence="1" id="KW-0472">Membrane</keyword>
<reference evidence="2" key="1">
    <citation type="journal article" date="2023" name="IScience">
        <title>Live-bearing cockroach genome reveals convergent evolutionary mechanisms linked to viviparity in insects and beyond.</title>
        <authorList>
            <person name="Fouks B."/>
            <person name="Harrison M.C."/>
            <person name="Mikhailova A.A."/>
            <person name="Marchal E."/>
            <person name="English S."/>
            <person name="Carruthers M."/>
            <person name="Jennings E.C."/>
            <person name="Chiamaka E.L."/>
            <person name="Frigard R.A."/>
            <person name="Pippel M."/>
            <person name="Attardo G.M."/>
            <person name="Benoit J.B."/>
            <person name="Bornberg-Bauer E."/>
            <person name="Tobe S.S."/>
        </authorList>
    </citation>
    <scope>NUCLEOTIDE SEQUENCE</scope>
    <source>
        <strain evidence="2">Stay&amp;Tobe</strain>
    </source>
</reference>
<keyword evidence="3" id="KW-1185">Reference proteome</keyword>
<dbReference type="EMBL" id="JASPKZ010009803">
    <property type="protein sequence ID" value="KAJ9576226.1"/>
    <property type="molecule type" value="Genomic_DNA"/>
</dbReference>
<accession>A0AAD7Z9H0</accession>
<organism evidence="2 3">
    <name type="scientific">Diploptera punctata</name>
    <name type="common">Pacific beetle cockroach</name>
    <dbReference type="NCBI Taxonomy" id="6984"/>
    <lineage>
        <taxon>Eukaryota</taxon>
        <taxon>Metazoa</taxon>
        <taxon>Ecdysozoa</taxon>
        <taxon>Arthropoda</taxon>
        <taxon>Hexapoda</taxon>
        <taxon>Insecta</taxon>
        <taxon>Pterygota</taxon>
        <taxon>Neoptera</taxon>
        <taxon>Polyneoptera</taxon>
        <taxon>Dictyoptera</taxon>
        <taxon>Blattodea</taxon>
        <taxon>Blaberoidea</taxon>
        <taxon>Blaberidae</taxon>
        <taxon>Diplopterinae</taxon>
        <taxon>Diploptera</taxon>
    </lineage>
</organism>
<reference evidence="2" key="2">
    <citation type="submission" date="2023-05" db="EMBL/GenBank/DDBJ databases">
        <authorList>
            <person name="Fouks B."/>
        </authorList>
    </citation>
    <scope>NUCLEOTIDE SEQUENCE</scope>
    <source>
        <strain evidence="2">Stay&amp;Tobe</strain>
        <tissue evidence="2">Testes</tissue>
    </source>
</reference>
<protein>
    <submittedName>
        <fullName evidence="2">Uncharacterized protein</fullName>
    </submittedName>
</protein>
<sequence length="86" mass="9627">GNAFKRRDKKLCDEVSLMVFPGVIFTSWLFCFNNDNRQSCSNDITAHFSLLLRLLLTPIILPLPVDKIASSCLYGSPGHALLWLSS</sequence>
<keyword evidence="1" id="KW-1133">Transmembrane helix</keyword>